<gene>
    <name evidence="16" type="ORF">GB882_17855</name>
</gene>
<keyword evidence="8 13" id="KW-0274">FAD</keyword>
<dbReference type="GO" id="GO:0008734">
    <property type="term" value="F:L-aspartate oxidase activity"/>
    <property type="evidence" value="ECO:0007669"/>
    <property type="project" value="UniProtKB-UniRule"/>
</dbReference>
<comment type="subcellular location">
    <subcellularLocation>
        <location evidence="13">Cytoplasm</location>
    </subcellularLocation>
</comment>
<evidence type="ECO:0000256" key="9">
    <source>
        <dbReference type="ARBA" id="ARBA00023002"/>
    </source>
</evidence>
<keyword evidence="7 13" id="KW-0662">Pyridine nucleotide biosynthesis</keyword>
<dbReference type="SUPFAM" id="SSF56425">
    <property type="entry name" value="Succinate dehydrogenase/fumarate reductase flavoprotein, catalytic domain"/>
    <property type="match status" value="1"/>
</dbReference>
<dbReference type="RefSeq" id="WP_152233350.1">
    <property type="nucleotide sequence ID" value="NZ_BAAAOT010000043.1"/>
</dbReference>
<dbReference type="GO" id="GO:0005737">
    <property type="term" value="C:cytoplasm"/>
    <property type="evidence" value="ECO:0007669"/>
    <property type="project" value="UniProtKB-SubCell"/>
</dbReference>
<evidence type="ECO:0000313" key="17">
    <source>
        <dbReference type="Proteomes" id="UP000429644"/>
    </source>
</evidence>
<dbReference type="EC" id="1.4.3.16" evidence="4 12"/>
<comment type="catalytic activity">
    <reaction evidence="11">
        <text>L-aspartate + O2 = iminosuccinate + H2O2</text>
        <dbReference type="Rhea" id="RHEA:25876"/>
        <dbReference type="ChEBI" id="CHEBI:15379"/>
        <dbReference type="ChEBI" id="CHEBI:16240"/>
        <dbReference type="ChEBI" id="CHEBI:29991"/>
        <dbReference type="ChEBI" id="CHEBI:77875"/>
        <dbReference type="EC" id="1.4.3.16"/>
    </reaction>
    <physiologicalReaction direction="left-to-right" evidence="11">
        <dbReference type="Rhea" id="RHEA:25877"/>
    </physiologicalReaction>
</comment>
<evidence type="ECO:0000256" key="10">
    <source>
        <dbReference type="ARBA" id="ARBA00029426"/>
    </source>
</evidence>
<dbReference type="InterPro" id="IPR027477">
    <property type="entry name" value="Succ_DH/fumarate_Rdtase_cat_sf"/>
</dbReference>
<dbReference type="InterPro" id="IPR003953">
    <property type="entry name" value="FAD-dep_OxRdtase_2_FAD-bd"/>
</dbReference>
<dbReference type="Pfam" id="PF02910">
    <property type="entry name" value="Succ_DH_flav_C"/>
    <property type="match status" value="1"/>
</dbReference>
<keyword evidence="17" id="KW-1185">Reference proteome</keyword>
<dbReference type="Pfam" id="PF00890">
    <property type="entry name" value="FAD_binding_2"/>
    <property type="match status" value="1"/>
</dbReference>
<dbReference type="PRINTS" id="PR00368">
    <property type="entry name" value="FADPNR"/>
</dbReference>
<reference evidence="16 17" key="1">
    <citation type="submission" date="2019-10" db="EMBL/GenBank/DDBJ databases">
        <title>Georgenia wutianyii sp. nov. and Georgenia yuyongxinii sp. nov. isolated from plateau pika (Ochotona curzoniae) in the Qinghai-Tibet plateau of China.</title>
        <authorList>
            <person name="Tian Z."/>
        </authorList>
    </citation>
    <scope>NUCLEOTIDE SEQUENCE [LARGE SCALE GENOMIC DNA]</scope>
    <source>
        <strain evidence="16 17">JCM 15130</strain>
    </source>
</reference>
<comment type="caution">
    <text evidence="16">The sequence shown here is derived from an EMBL/GenBank/DDBJ whole genome shotgun (WGS) entry which is preliminary data.</text>
</comment>
<protein>
    <recommendedName>
        <fullName evidence="5 12">L-aspartate oxidase</fullName>
        <ecNumber evidence="4 12">1.4.3.16</ecNumber>
    </recommendedName>
</protein>
<feature type="domain" description="FAD-dependent oxidoreductase 2 FAD-binding" evidence="14">
    <location>
        <begin position="11"/>
        <end position="373"/>
    </location>
</feature>
<evidence type="ECO:0000259" key="15">
    <source>
        <dbReference type="Pfam" id="PF02910"/>
    </source>
</evidence>
<dbReference type="PANTHER" id="PTHR42716">
    <property type="entry name" value="L-ASPARTATE OXIDASE"/>
    <property type="match status" value="1"/>
</dbReference>
<proteinExistence type="inferred from homology"/>
<dbReference type="SUPFAM" id="SSF51905">
    <property type="entry name" value="FAD/NAD(P)-binding domain"/>
    <property type="match status" value="1"/>
</dbReference>
<dbReference type="Proteomes" id="UP000429644">
    <property type="component" value="Unassembled WGS sequence"/>
</dbReference>
<dbReference type="GO" id="GO:0034628">
    <property type="term" value="P:'de novo' NAD+ biosynthetic process from L-aspartate"/>
    <property type="evidence" value="ECO:0007669"/>
    <property type="project" value="TreeGrafter"/>
</dbReference>
<evidence type="ECO:0000313" key="16">
    <source>
        <dbReference type="EMBL" id="MPV90541.1"/>
    </source>
</evidence>
<evidence type="ECO:0000259" key="14">
    <source>
        <dbReference type="Pfam" id="PF00890"/>
    </source>
</evidence>
<dbReference type="Gene3D" id="3.50.50.60">
    <property type="entry name" value="FAD/NAD(P)-binding domain"/>
    <property type="match status" value="1"/>
</dbReference>
<dbReference type="EMBL" id="WHPD01003834">
    <property type="protein sequence ID" value="MPV90541.1"/>
    <property type="molecule type" value="Genomic_DNA"/>
</dbReference>
<dbReference type="InterPro" id="IPR036188">
    <property type="entry name" value="FAD/NAD-bd_sf"/>
</dbReference>
<dbReference type="NCBIfam" id="TIGR00551">
    <property type="entry name" value="nadB"/>
    <property type="match status" value="1"/>
</dbReference>
<dbReference type="Gene3D" id="1.20.58.100">
    <property type="entry name" value="Fumarate reductase/succinate dehydrogenase flavoprotein-like, C-terminal domain"/>
    <property type="match status" value="1"/>
</dbReference>
<evidence type="ECO:0000256" key="11">
    <source>
        <dbReference type="ARBA" id="ARBA00048305"/>
    </source>
</evidence>
<sequence length="516" mass="52477">MGAAPPQDRPVIVGGGLAGLLTAVHLAPLPCVVLTTGRLAEHTSSALAQGGIAAALDPGDSPLLHALDTLHAGAGLSDPGTAERITAAAPAAVEHLAALGARFDRTPDGGLALGLEAAHSRHRVAHAGGDATGHEVLRAAIAAVRATPSITVLENARALRVLTADDGRVAGVVAAIDGAPGVIRTDRVVLATGGAGGLFRHTTNPTGSRGQGLALAGRAGAELRDLEMVQFHPTALDVGLDPMPLVTEALRGAGARLVDAAGDGLLEDDLAPRDVVARAVFATLQRGERVFLDARETLGAGFAAHFPTVAAACRAAGIDPIRDPVPVRPAAHYLMGGVSVDGRGRTSVPGLWAVGEVASTGLHGANRLASNSLLEAAVCARWVAEDLAGQDRRRRCRPGGASSLPRWAAIPTRGAGQLRALMSETVGVVRDGPSLTRAVDQLGATVERTGLDATDDATLVALLLATSALRREESRGAHLRTDFPAAAEPRHLTLTLAAGLAGLDDLATPAFRRSAS</sequence>
<accession>A0A7J9V0Y7</accession>
<dbReference type="InterPro" id="IPR015939">
    <property type="entry name" value="Fum_Rdtase/Succ_DH_flav-like_C"/>
</dbReference>
<evidence type="ECO:0000256" key="4">
    <source>
        <dbReference type="ARBA" id="ARBA00012173"/>
    </source>
</evidence>
<evidence type="ECO:0000256" key="2">
    <source>
        <dbReference type="ARBA" id="ARBA00004950"/>
    </source>
</evidence>
<feature type="domain" description="Fumarate reductase/succinate dehydrogenase flavoprotein-like C-terminal" evidence="15">
    <location>
        <begin position="456"/>
        <end position="497"/>
    </location>
</feature>
<dbReference type="PANTHER" id="PTHR42716:SF2">
    <property type="entry name" value="L-ASPARTATE OXIDASE, CHLOROPLASTIC"/>
    <property type="match status" value="1"/>
</dbReference>
<comment type="similarity">
    <text evidence="3 13">Belongs to the FAD-dependent oxidoreductase 2 family. NadB subfamily.</text>
</comment>
<organism evidence="16 17">
    <name type="scientific">Georgenia ruanii</name>
    <dbReference type="NCBI Taxonomy" id="348442"/>
    <lineage>
        <taxon>Bacteria</taxon>
        <taxon>Bacillati</taxon>
        <taxon>Actinomycetota</taxon>
        <taxon>Actinomycetes</taxon>
        <taxon>Micrococcales</taxon>
        <taxon>Bogoriellaceae</taxon>
        <taxon>Georgenia</taxon>
    </lineage>
</organism>
<dbReference type="NCBIfam" id="NF005701">
    <property type="entry name" value="PRK07512.1"/>
    <property type="match status" value="1"/>
</dbReference>
<comment type="pathway">
    <text evidence="2 13">Cofactor biosynthesis; NAD(+) biosynthesis; iminoaspartate from L-aspartate (oxidase route): step 1/1.</text>
</comment>
<dbReference type="GO" id="GO:0033765">
    <property type="term" value="F:steroid dehydrogenase activity, acting on the CH-CH group of donors"/>
    <property type="evidence" value="ECO:0007669"/>
    <property type="project" value="UniProtKB-ARBA"/>
</dbReference>
<dbReference type="InterPro" id="IPR005288">
    <property type="entry name" value="NadB"/>
</dbReference>
<dbReference type="SUPFAM" id="SSF46977">
    <property type="entry name" value="Succinate dehydrogenase/fumarate reductase flavoprotein C-terminal domain"/>
    <property type="match status" value="1"/>
</dbReference>
<evidence type="ECO:0000256" key="1">
    <source>
        <dbReference type="ARBA" id="ARBA00001974"/>
    </source>
</evidence>
<evidence type="ECO:0000256" key="8">
    <source>
        <dbReference type="ARBA" id="ARBA00022827"/>
    </source>
</evidence>
<dbReference type="UniPathway" id="UPA00253">
    <property type="reaction ID" value="UER00326"/>
</dbReference>
<evidence type="ECO:0000256" key="13">
    <source>
        <dbReference type="RuleBase" id="RU362049"/>
    </source>
</evidence>
<evidence type="ECO:0000256" key="12">
    <source>
        <dbReference type="NCBIfam" id="TIGR00551"/>
    </source>
</evidence>
<comment type="cofactor">
    <cofactor evidence="1 13">
        <name>FAD</name>
        <dbReference type="ChEBI" id="CHEBI:57692"/>
    </cofactor>
</comment>
<keyword evidence="9 13" id="KW-0560">Oxidoreductase</keyword>
<keyword evidence="6 13" id="KW-0285">Flavoprotein</keyword>
<name>A0A7J9V0Y7_9MICO</name>
<comment type="function">
    <text evidence="10">Catalyzes the oxidation of L-aspartate to iminoaspartate, the first step in the de novo biosynthesis of NAD(+).</text>
</comment>
<evidence type="ECO:0000256" key="3">
    <source>
        <dbReference type="ARBA" id="ARBA00008562"/>
    </source>
</evidence>
<evidence type="ECO:0000256" key="7">
    <source>
        <dbReference type="ARBA" id="ARBA00022642"/>
    </source>
</evidence>
<dbReference type="OrthoDB" id="9805351at2"/>
<dbReference type="Gene3D" id="3.90.700.10">
    <property type="entry name" value="Succinate dehydrogenase/fumarate reductase flavoprotein, catalytic domain"/>
    <property type="match status" value="1"/>
</dbReference>
<dbReference type="InterPro" id="IPR037099">
    <property type="entry name" value="Fum_R/Succ_DH_flav-like_C_sf"/>
</dbReference>
<dbReference type="AlphaFoldDB" id="A0A7J9V0Y7"/>
<evidence type="ECO:0000256" key="6">
    <source>
        <dbReference type="ARBA" id="ARBA00022630"/>
    </source>
</evidence>
<evidence type="ECO:0000256" key="5">
    <source>
        <dbReference type="ARBA" id="ARBA00021901"/>
    </source>
</evidence>